<evidence type="ECO:0000259" key="8">
    <source>
        <dbReference type="Pfam" id="PF05193"/>
    </source>
</evidence>
<evidence type="ECO:0000256" key="4">
    <source>
        <dbReference type="ARBA" id="ARBA00022801"/>
    </source>
</evidence>
<keyword evidence="2" id="KW-0645">Protease</keyword>
<keyword evidence="10" id="KW-1185">Reference proteome</keyword>
<dbReference type="Proteomes" id="UP001370490">
    <property type="component" value="Unassembled WGS sequence"/>
</dbReference>
<dbReference type="InterPro" id="IPR007863">
    <property type="entry name" value="Peptidase_M16_C"/>
</dbReference>
<dbReference type="InterPro" id="IPR011765">
    <property type="entry name" value="Pept_M16_N"/>
</dbReference>
<accession>A0AAN8ZPG3</accession>
<evidence type="ECO:0000256" key="1">
    <source>
        <dbReference type="ARBA" id="ARBA00007261"/>
    </source>
</evidence>
<gene>
    <name evidence="9" type="ORF">RJ641_027230</name>
</gene>
<feature type="domain" description="Peptidase M16 N-terminal" evidence="7">
    <location>
        <begin position="27"/>
        <end position="82"/>
    </location>
</feature>
<dbReference type="PANTHER" id="PTHR43690:SF18">
    <property type="entry name" value="INSULIN-DEGRADING ENZYME-RELATED"/>
    <property type="match status" value="1"/>
</dbReference>
<dbReference type="GO" id="GO:0004222">
    <property type="term" value="F:metalloendopeptidase activity"/>
    <property type="evidence" value="ECO:0007669"/>
    <property type="project" value="TreeGrafter"/>
</dbReference>
<evidence type="ECO:0000256" key="3">
    <source>
        <dbReference type="ARBA" id="ARBA00022723"/>
    </source>
</evidence>
<reference evidence="9 10" key="1">
    <citation type="submission" date="2023-12" db="EMBL/GenBank/DDBJ databases">
        <title>A high-quality genome assembly for Dillenia turbinata (Dilleniales).</title>
        <authorList>
            <person name="Chanderbali A."/>
        </authorList>
    </citation>
    <scope>NUCLEOTIDE SEQUENCE [LARGE SCALE GENOMIC DNA]</scope>
    <source>
        <strain evidence="9">LSX21</strain>
        <tissue evidence="9">Leaf</tissue>
    </source>
</reference>
<dbReference type="SUPFAM" id="SSF63411">
    <property type="entry name" value="LuxS/MPP-like metallohydrolase"/>
    <property type="match status" value="2"/>
</dbReference>
<dbReference type="Gene3D" id="3.30.830.10">
    <property type="entry name" value="Metalloenzyme, LuxS/M16 peptidase-like"/>
    <property type="match status" value="2"/>
</dbReference>
<evidence type="ECO:0000256" key="5">
    <source>
        <dbReference type="ARBA" id="ARBA00022833"/>
    </source>
</evidence>
<comment type="caution">
    <text evidence="9">The sequence shown here is derived from an EMBL/GenBank/DDBJ whole genome shotgun (WGS) entry which is preliminary data.</text>
</comment>
<dbReference type="AlphaFoldDB" id="A0AAN8ZPG3"/>
<comment type="similarity">
    <text evidence="1">Belongs to the peptidase M16 family.</text>
</comment>
<dbReference type="GO" id="GO:0043171">
    <property type="term" value="P:peptide catabolic process"/>
    <property type="evidence" value="ECO:0007669"/>
    <property type="project" value="TreeGrafter"/>
</dbReference>
<name>A0AAN8ZPG3_9MAGN</name>
<dbReference type="GO" id="GO:0046872">
    <property type="term" value="F:metal ion binding"/>
    <property type="evidence" value="ECO:0007669"/>
    <property type="project" value="UniProtKB-KW"/>
</dbReference>
<dbReference type="EMBL" id="JBAMMX010000004">
    <property type="protein sequence ID" value="KAK6941853.1"/>
    <property type="molecule type" value="Genomic_DNA"/>
</dbReference>
<dbReference type="Pfam" id="PF05193">
    <property type="entry name" value="Peptidase_M16_C"/>
    <property type="match status" value="1"/>
</dbReference>
<evidence type="ECO:0000256" key="2">
    <source>
        <dbReference type="ARBA" id="ARBA00022670"/>
    </source>
</evidence>
<evidence type="ECO:0000256" key="6">
    <source>
        <dbReference type="ARBA" id="ARBA00023049"/>
    </source>
</evidence>
<dbReference type="PANTHER" id="PTHR43690">
    <property type="entry name" value="NARDILYSIN"/>
    <property type="match status" value="1"/>
</dbReference>
<keyword evidence="4" id="KW-0378">Hydrolase</keyword>
<feature type="domain" description="Peptidase M16 C-terminal" evidence="8">
    <location>
        <begin position="185"/>
        <end position="288"/>
    </location>
</feature>
<sequence length="401" mass="45100">MICGFSGSPRVSNKEDWEGLISSLDLQHAGASNAYTASDHTNSYFDVNTDCFDETLDRFAQFFIKPLMSPDATTRAKFTIRRSLFESVLVIKLCKSTSFVSLLNFFAIIIGAANACKAKQLLLQMLCWSGNNYMTTYTSFAIRMSKFTADIVALIKATMARTVCNWDTLEVQPKAKALDTRNGPLKFYEENYSANLVHLVIYAKESLDKIQSLVEKFGTLIEAAFIVLILVKTVPIKQGHKLRVIWPITPSIHNYKEAPCRYLSHLIGHEGESSLFYSMETLGEWMYDNAFFKVTIELTDAGHEHIEEIAGFQYALGCAYQFKGLANSYGTKLLVVVKIFSVSIPRHALKFSYSPMMTCGSEDFTISTKLSAICETVFRYQDKISPIDYVVKVASNMQAYC</sequence>
<keyword evidence="3" id="KW-0479">Metal-binding</keyword>
<dbReference type="GO" id="GO:0051603">
    <property type="term" value="P:proteolysis involved in protein catabolic process"/>
    <property type="evidence" value="ECO:0007669"/>
    <property type="project" value="TreeGrafter"/>
</dbReference>
<proteinExistence type="inferred from homology"/>
<dbReference type="InterPro" id="IPR050626">
    <property type="entry name" value="Peptidase_M16"/>
</dbReference>
<evidence type="ECO:0000313" key="9">
    <source>
        <dbReference type="EMBL" id="KAK6941853.1"/>
    </source>
</evidence>
<dbReference type="GO" id="GO:0005829">
    <property type="term" value="C:cytosol"/>
    <property type="evidence" value="ECO:0007669"/>
    <property type="project" value="TreeGrafter"/>
</dbReference>
<dbReference type="Pfam" id="PF00675">
    <property type="entry name" value="Peptidase_M16"/>
    <property type="match status" value="1"/>
</dbReference>
<dbReference type="GO" id="GO:0005739">
    <property type="term" value="C:mitochondrion"/>
    <property type="evidence" value="ECO:0007669"/>
    <property type="project" value="TreeGrafter"/>
</dbReference>
<dbReference type="InterPro" id="IPR011249">
    <property type="entry name" value="Metalloenz_LuxS/M16"/>
</dbReference>
<evidence type="ECO:0000313" key="10">
    <source>
        <dbReference type="Proteomes" id="UP001370490"/>
    </source>
</evidence>
<protein>
    <submittedName>
        <fullName evidence="9">Peptidase M16, N-terminal</fullName>
    </submittedName>
</protein>
<keyword evidence="6" id="KW-0482">Metalloprotease</keyword>
<evidence type="ECO:0000259" key="7">
    <source>
        <dbReference type="Pfam" id="PF00675"/>
    </source>
</evidence>
<keyword evidence="5" id="KW-0862">Zinc</keyword>
<organism evidence="9 10">
    <name type="scientific">Dillenia turbinata</name>
    <dbReference type="NCBI Taxonomy" id="194707"/>
    <lineage>
        <taxon>Eukaryota</taxon>
        <taxon>Viridiplantae</taxon>
        <taxon>Streptophyta</taxon>
        <taxon>Embryophyta</taxon>
        <taxon>Tracheophyta</taxon>
        <taxon>Spermatophyta</taxon>
        <taxon>Magnoliopsida</taxon>
        <taxon>eudicotyledons</taxon>
        <taxon>Gunneridae</taxon>
        <taxon>Pentapetalae</taxon>
        <taxon>Dilleniales</taxon>
        <taxon>Dilleniaceae</taxon>
        <taxon>Dillenia</taxon>
    </lineage>
</organism>